<keyword evidence="4" id="KW-0418">Kinase</keyword>
<evidence type="ECO:0000256" key="3">
    <source>
        <dbReference type="SAM" id="SignalP"/>
    </source>
</evidence>
<feature type="chain" id="PRO_5043744354" evidence="3">
    <location>
        <begin position="20"/>
        <end position="526"/>
    </location>
</feature>
<sequence>MSRLLLCICVLMAVHSCLSETFEYSLYGNSTVSGSIMVPAHTNVEWSVSSPYLISKFNASLSNNSAELWDMGRLNFGYKIYATLTNRTIYYTFTTENYTDYKSINVTINQSKQFVQEFNTDELFSCNSGVYVVTVPPGDNVSYYARRRIDIETEVYYGKGDAYDSNRLRERTFTDSIYFEDTDRLGGHYYIAIKDYYSWALKLSTRVPMLEESYDYIVLKNNTRYNFQVNTFARRQLSISLDEYYRTDNYVLEIEGKTYPWKNVAFKTDVKDPLSALIPFSLTADKIYTCTITSIRERMYLSKVNLVHKEIVLKEIPFSLSDPFVIDANKDLDVGTLHYFVVPVNTTVFVVHRGIRTINNTDNFRIMFYNNNGGDLLYQSTSLSGSFAVSSSNGTIYIKIVSDLDQQDNKISISFVDGPTTTLPPLTTPLPTTPAPDTTTPAPTYPSTPSPTVPRPADSPDIGVIKNLLIALLSVSSAILFVLVLFIVMWLVSKHRQRTRRHYEERVKYIIQEDKAVNNAEYERIP</sequence>
<keyword evidence="3" id="KW-0732">Signal</keyword>
<organism evidence="4 5">
    <name type="scientific">Acrasis kona</name>
    <dbReference type="NCBI Taxonomy" id="1008807"/>
    <lineage>
        <taxon>Eukaryota</taxon>
        <taxon>Discoba</taxon>
        <taxon>Heterolobosea</taxon>
        <taxon>Tetramitia</taxon>
        <taxon>Eutetramitia</taxon>
        <taxon>Acrasidae</taxon>
        <taxon>Acrasis</taxon>
    </lineage>
</organism>
<evidence type="ECO:0000256" key="2">
    <source>
        <dbReference type="SAM" id="Phobius"/>
    </source>
</evidence>
<reference evidence="4 5" key="1">
    <citation type="submission" date="2024-03" db="EMBL/GenBank/DDBJ databases">
        <title>The Acrasis kona genome and developmental transcriptomes reveal deep origins of eukaryotic multicellular pathways.</title>
        <authorList>
            <person name="Sheikh S."/>
            <person name="Fu C.-J."/>
            <person name="Brown M.W."/>
            <person name="Baldauf S.L."/>
        </authorList>
    </citation>
    <scope>NUCLEOTIDE SEQUENCE [LARGE SCALE GENOMIC DNA]</scope>
    <source>
        <strain evidence="4 5">ATCC MYA-3509</strain>
    </source>
</reference>
<dbReference type="GO" id="GO:0016301">
    <property type="term" value="F:kinase activity"/>
    <property type="evidence" value="ECO:0007669"/>
    <property type="project" value="UniProtKB-KW"/>
</dbReference>
<feature type="compositionally biased region" description="Pro residues" evidence="1">
    <location>
        <begin position="443"/>
        <end position="454"/>
    </location>
</feature>
<feature type="region of interest" description="Disordered" evidence="1">
    <location>
        <begin position="422"/>
        <end position="455"/>
    </location>
</feature>
<keyword evidence="5" id="KW-1185">Reference proteome</keyword>
<keyword evidence="4" id="KW-0808">Transferase</keyword>
<proteinExistence type="predicted"/>
<evidence type="ECO:0000313" key="4">
    <source>
        <dbReference type="EMBL" id="KAL0490049.1"/>
    </source>
</evidence>
<keyword evidence="2" id="KW-0812">Transmembrane</keyword>
<gene>
    <name evidence="4" type="ORF">AKO1_009391</name>
</gene>
<dbReference type="Proteomes" id="UP001431209">
    <property type="component" value="Unassembled WGS sequence"/>
</dbReference>
<dbReference type="EMBL" id="JAOPGA020001632">
    <property type="protein sequence ID" value="KAL0490049.1"/>
    <property type="molecule type" value="Genomic_DNA"/>
</dbReference>
<comment type="caution">
    <text evidence="4">The sequence shown here is derived from an EMBL/GenBank/DDBJ whole genome shotgun (WGS) entry which is preliminary data.</text>
</comment>
<evidence type="ECO:0000256" key="1">
    <source>
        <dbReference type="SAM" id="MobiDB-lite"/>
    </source>
</evidence>
<name>A0AAW2ZMX3_9EUKA</name>
<keyword evidence="2" id="KW-0472">Membrane</keyword>
<keyword evidence="2" id="KW-1133">Transmembrane helix</keyword>
<dbReference type="AlphaFoldDB" id="A0AAW2ZMX3"/>
<feature type="transmembrane region" description="Helical" evidence="2">
    <location>
        <begin position="468"/>
        <end position="492"/>
    </location>
</feature>
<keyword evidence="4" id="KW-0675">Receptor</keyword>
<feature type="signal peptide" evidence="3">
    <location>
        <begin position="1"/>
        <end position="19"/>
    </location>
</feature>
<evidence type="ECO:0000313" key="5">
    <source>
        <dbReference type="Proteomes" id="UP001431209"/>
    </source>
</evidence>
<protein>
    <submittedName>
        <fullName evidence="4">Proline-rich receptor-like protein kinase PERK1</fullName>
    </submittedName>
</protein>
<accession>A0AAW2ZMX3</accession>